<protein>
    <submittedName>
        <fullName evidence="2">P-loop containing nucleoside triphosphate hydrolase protein</fullName>
    </submittedName>
</protein>
<keyword evidence="3" id="KW-1185">Reference proteome</keyword>
<evidence type="ECO:0000259" key="1">
    <source>
        <dbReference type="SMART" id="SM00382"/>
    </source>
</evidence>
<keyword evidence="2" id="KW-0378">Hydrolase</keyword>
<dbReference type="InterPro" id="IPR003593">
    <property type="entry name" value="AAA+_ATPase"/>
</dbReference>
<feature type="domain" description="AAA+ ATPase" evidence="1">
    <location>
        <begin position="171"/>
        <end position="294"/>
    </location>
</feature>
<dbReference type="EMBL" id="JAULSR010000001">
    <property type="protein sequence ID" value="KAK0636781.1"/>
    <property type="molecule type" value="Genomic_DNA"/>
</dbReference>
<dbReference type="Pfam" id="PF00004">
    <property type="entry name" value="AAA"/>
    <property type="match status" value="1"/>
</dbReference>
<dbReference type="AlphaFoldDB" id="A0AA39XMI4"/>
<dbReference type="Proteomes" id="UP001174934">
    <property type="component" value="Unassembled WGS sequence"/>
</dbReference>
<dbReference type="Gene3D" id="3.40.50.300">
    <property type="entry name" value="P-loop containing nucleotide triphosphate hydrolases"/>
    <property type="match status" value="1"/>
</dbReference>
<dbReference type="CDD" id="cd19481">
    <property type="entry name" value="RecA-like_protease"/>
    <property type="match status" value="1"/>
</dbReference>
<proteinExistence type="predicted"/>
<gene>
    <name evidence="2" type="ORF">B0T17DRAFT_89925</name>
</gene>
<dbReference type="InterPro" id="IPR003959">
    <property type="entry name" value="ATPase_AAA_core"/>
</dbReference>
<sequence length="408" mass="46283">MAELYQKEKLVYGVQRHWLHVRDQSGTAGGPQTTRKVKIEGRVILDTQANQELEFQSPNFDNAAQKDSRGRLYVSLFDSRKEYQWDSIPVIAKLTEEQASLCPPIVGCYAVLTKKFCVAIVDELKEVEWNMDAMKHLVLDEEKKRMLQGLVGQHYGRKQSSGGDLIAGKGEGLVILLHGPPGVGKTLTAESLAETVKRPLLALSIGDLVWDETKLQQRLEAEFRRAMNWDAILLLDEADVVLEARSLEDVRRNGIVSVFLRQLEYFQGVLFLTTNRISTMDLAFQSRIQVGITFKDLTPEIRKEIWTKLLDLNYRNESIDSRALKEVKDGLGRLAQIELNGRQIRNVLNVANGYAFNDFGRPGGMDYKHIMRAVKAAVEFQEFFDEERSNAKAEQSVWAPYRGSESGF</sequence>
<accession>A0AA39XMI4</accession>
<reference evidence="2" key="1">
    <citation type="submission" date="2023-06" db="EMBL/GenBank/DDBJ databases">
        <title>Genome-scale phylogeny and comparative genomics of the fungal order Sordariales.</title>
        <authorList>
            <consortium name="Lawrence Berkeley National Laboratory"/>
            <person name="Hensen N."/>
            <person name="Bonometti L."/>
            <person name="Westerberg I."/>
            <person name="Brannstrom I.O."/>
            <person name="Guillou S."/>
            <person name="Cros-Aarteil S."/>
            <person name="Calhoun S."/>
            <person name="Haridas S."/>
            <person name="Kuo A."/>
            <person name="Mondo S."/>
            <person name="Pangilinan J."/>
            <person name="Riley R."/>
            <person name="LaButti K."/>
            <person name="Andreopoulos B."/>
            <person name="Lipzen A."/>
            <person name="Chen C."/>
            <person name="Yanf M."/>
            <person name="Daum C."/>
            <person name="Ng V."/>
            <person name="Clum A."/>
            <person name="Steindorff A."/>
            <person name="Ohm R."/>
            <person name="Martin F."/>
            <person name="Silar P."/>
            <person name="Natvig D."/>
            <person name="Lalanne C."/>
            <person name="Gautier V."/>
            <person name="Ament-velasquez S.L."/>
            <person name="Kruys A."/>
            <person name="Hutchinson M.I."/>
            <person name="Powell A.J."/>
            <person name="Barry K."/>
            <person name="Miller A.N."/>
            <person name="Grigoriev I.V."/>
            <person name="Debuchy R."/>
            <person name="Gladieux P."/>
            <person name="Thoren M.H."/>
            <person name="Johannesson H."/>
        </authorList>
    </citation>
    <scope>NUCLEOTIDE SEQUENCE</scope>
    <source>
        <strain evidence="2">SMH3391-2</strain>
    </source>
</reference>
<dbReference type="PANTHER" id="PTHR46411">
    <property type="entry name" value="FAMILY ATPASE, PUTATIVE-RELATED"/>
    <property type="match status" value="1"/>
</dbReference>
<evidence type="ECO:0000313" key="3">
    <source>
        <dbReference type="Proteomes" id="UP001174934"/>
    </source>
</evidence>
<dbReference type="GO" id="GO:0016887">
    <property type="term" value="F:ATP hydrolysis activity"/>
    <property type="evidence" value="ECO:0007669"/>
    <property type="project" value="InterPro"/>
</dbReference>
<dbReference type="InterPro" id="IPR027417">
    <property type="entry name" value="P-loop_NTPase"/>
</dbReference>
<dbReference type="GO" id="GO:0005524">
    <property type="term" value="F:ATP binding"/>
    <property type="evidence" value="ECO:0007669"/>
    <property type="project" value="InterPro"/>
</dbReference>
<comment type="caution">
    <text evidence="2">The sequence shown here is derived from an EMBL/GenBank/DDBJ whole genome shotgun (WGS) entry which is preliminary data.</text>
</comment>
<dbReference type="SMART" id="SM00382">
    <property type="entry name" value="AAA"/>
    <property type="match status" value="1"/>
</dbReference>
<dbReference type="PANTHER" id="PTHR46411:SF2">
    <property type="entry name" value="AAA+ ATPASE DOMAIN-CONTAINING PROTEIN"/>
    <property type="match status" value="1"/>
</dbReference>
<evidence type="ECO:0000313" key="2">
    <source>
        <dbReference type="EMBL" id="KAK0636781.1"/>
    </source>
</evidence>
<dbReference type="SUPFAM" id="SSF52540">
    <property type="entry name" value="P-loop containing nucleoside triphosphate hydrolases"/>
    <property type="match status" value="1"/>
</dbReference>
<name>A0AA39XMI4_9PEZI</name>
<organism evidence="2 3">
    <name type="scientific">Bombardia bombarda</name>
    <dbReference type="NCBI Taxonomy" id="252184"/>
    <lineage>
        <taxon>Eukaryota</taxon>
        <taxon>Fungi</taxon>
        <taxon>Dikarya</taxon>
        <taxon>Ascomycota</taxon>
        <taxon>Pezizomycotina</taxon>
        <taxon>Sordariomycetes</taxon>
        <taxon>Sordariomycetidae</taxon>
        <taxon>Sordariales</taxon>
        <taxon>Lasiosphaeriaceae</taxon>
        <taxon>Bombardia</taxon>
    </lineage>
</organism>